<dbReference type="EMBL" id="NHRY01000231">
    <property type="protein sequence ID" value="PPQ29213.1"/>
    <property type="molecule type" value="Genomic_DNA"/>
</dbReference>
<keyword evidence="2" id="KW-1185">Reference proteome</keyword>
<reference evidence="1 2" key="1">
    <citation type="journal article" date="2018" name="Arch. Microbiol.">
        <title>New insights into the metabolic potential of the phototrophic purple bacterium Rhodopila globiformis DSM 161(T) from its draft genome sequence and evidence for a vanadium-dependent nitrogenase.</title>
        <authorList>
            <person name="Imhoff J.F."/>
            <person name="Rahn T."/>
            <person name="Kunzel S."/>
            <person name="Neulinger S.C."/>
        </authorList>
    </citation>
    <scope>NUCLEOTIDE SEQUENCE [LARGE SCALE GENOMIC DNA]</scope>
    <source>
        <strain evidence="1 2">DSM 161</strain>
    </source>
</reference>
<organism evidence="1 2">
    <name type="scientific">Rhodopila globiformis</name>
    <name type="common">Rhodopseudomonas globiformis</name>
    <dbReference type="NCBI Taxonomy" id="1071"/>
    <lineage>
        <taxon>Bacteria</taxon>
        <taxon>Pseudomonadati</taxon>
        <taxon>Pseudomonadota</taxon>
        <taxon>Alphaproteobacteria</taxon>
        <taxon>Acetobacterales</taxon>
        <taxon>Acetobacteraceae</taxon>
        <taxon>Rhodopila</taxon>
    </lineage>
</organism>
<gene>
    <name evidence="1" type="ORF">CCS01_22145</name>
</gene>
<name>A0A2S6N3M7_RHOGL</name>
<dbReference type="AlphaFoldDB" id="A0A2S6N3M7"/>
<evidence type="ECO:0000313" key="1">
    <source>
        <dbReference type="EMBL" id="PPQ29213.1"/>
    </source>
</evidence>
<comment type="caution">
    <text evidence="1">The sequence shown here is derived from an EMBL/GenBank/DDBJ whole genome shotgun (WGS) entry which is preliminary data.</text>
</comment>
<accession>A0A2S6N3M7</accession>
<evidence type="ECO:0000313" key="2">
    <source>
        <dbReference type="Proteomes" id="UP000239724"/>
    </source>
</evidence>
<sequence length="179" mass="19245">MNRRAKTPAMSEAFWVQEHTPMKRHILWIVPALMALAPGGCALNNLPPANTVQARFNPRARVVQVMVSQPERTTQADLVRADGAPVQAGRVALVSVPHVFYNIASGCGFGTPFATAALPPSGPPPSCVAEESNQYVMSVSIPAPADYAQRWTDYRVRLQVGNRWLTVAAPPPTAGPAHT</sequence>
<protein>
    <submittedName>
        <fullName evidence="1">Uncharacterized protein</fullName>
    </submittedName>
</protein>
<dbReference type="Proteomes" id="UP000239724">
    <property type="component" value="Unassembled WGS sequence"/>
</dbReference>
<proteinExistence type="predicted"/>